<dbReference type="InterPro" id="IPR001609">
    <property type="entry name" value="Myosin_head_motor_dom-like"/>
</dbReference>
<dbReference type="GO" id="GO:0003774">
    <property type="term" value="F:cytoskeletal motor activity"/>
    <property type="evidence" value="ECO:0007669"/>
    <property type="project" value="InterPro"/>
</dbReference>
<dbReference type="AlphaFoldDB" id="A0A183C298"/>
<evidence type="ECO:0000259" key="1">
    <source>
        <dbReference type="Pfam" id="PF00063"/>
    </source>
</evidence>
<dbReference type="InterPro" id="IPR027417">
    <property type="entry name" value="P-loop_NTPase"/>
</dbReference>
<keyword evidence="2" id="KW-1185">Reference proteome</keyword>
<proteinExistence type="predicted"/>
<accession>A0A183C298</accession>
<dbReference type="GO" id="GO:0005524">
    <property type="term" value="F:ATP binding"/>
    <property type="evidence" value="ECO:0007669"/>
    <property type="project" value="InterPro"/>
</dbReference>
<evidence type="ECO:0000313" key="2">
    <source>
        <dbReference type="Proteomes" id="UP000050741"/>
    </source>
</evidence>
<reference evidence="2" key="1">
    <citation type="submission" date="2014-05" db="EMBL/GenBank/DDBJ databases">
        <title>The genome and life-stage specific transcriptomes of Globodera pallida elucidate key aspects of plant parasitism by a cyst nematode.</title>
        <authorList>
            <person name="Cotton J.A."/>
            <person name="Lilley C.J."/>
            <person name="Jones L.M."/>
            <person name="Kikuchi T."/>
            <person name="Reid A.J."/>
            <person name="Thorpe P."/>
            <person name="Tsai I.J."/>
            <person name="Beasley H."/>
            <person name="Blok V."/>
            <person name="Cock P.J.A."/>
            <person name="Van den Akker S.E."/>
            <person name="Holroyd N."/>
            <person name="Hunt M."/>
            <person name="Mantelin S."/>
            <person name="Naghra H."/>
            <person name="Pain A."/>
            <person name="Palomares-Rius J.E."/>
            <person name="Zarowiecki M."/>
            <person name="Berriman M."/>
            <person name="Jones J.T."/>
            <person name="Urwin P.E."/>
        </authorList>
    </citation>
    <scope>NUCLEOTIDE SEQUENCE [LARGE SCALE GENOMIC DNA]</scope>
    <source>
        <strain evidence="2">Lindley</strain>
    </source>
</reference>
<dbReference type="Proteomes" id="UP000050741">
    <property type="component" value="Unassembled WGS sequence"/>
</dbReference>
<feature type="domain" description="Myosin motor" evidence="1">
    <location>
        <begin position="2"/>
        <end position="72"/>
    </location>
</feature>
<dbReference type="Pfam" id="PF00063">
    <property type="entry name" value="Myosin_head"/>
    <property type="match status" value="1"/>
</dbReference>
<dbReference type="Gene3D" id="1.20.58.60">
    <property type="match status" value="1"/>
</dbReference>
<name>A0A183C298_GLOPA</name>
<dbReference type="GO" id="GO:0016459">
    <property type="term" value="C:myosin complex"/>
    <property type="evidence" value="ECO:0007669"/>
    <property type="project" value="InterPro"/>
</dbReference>
<reference evidence="3" key="2">
    <citation type="submission" date="2016-06" db="UniProtKB">
        <authorList>
            <consortium name="WormBaseParasite"/>
        </authorList>
    </citation>
    <scope>IDENTIFICATION</scope>
</reference>
<organism evidence="2 3">
    <name type="scientific">Globodera pallida</name>
    <name type="common">Potato cyst nematode worm</name>
    <name type="synonym">Heterodera pallida</name>
    <dbReference type="NCBI Taxonomy" id="36090"/>
    <lineage>
        <taxon>Eukaryota</taxon>
        <taxon>Metazoa</taxon>
        <taxon>Ecdysozoa</taxon>
        <taxon>Nematoda</taxon>
        <taxon>Chromadorea</taxon>
        <taxon>Rhabditida</taxon>
        <taxon>Tylenchina</taxon>
        <taxon>Tylenchomorpha</taxon>
        <taxon>Tylenchoidea</taxon>
        <taxon>Heteroderidae</taxon>
        <taxon>Heteroderinae</taxon>
        <taxon>Globodera</taxon>
    </lineage>
</organism>
<evidence type="ECO:0000313" key="3">
    <source>
        <dbReference type="WBParaSite" id="GPLIN_000699200"/>
    </source>
</evidence>
<sequence>MIDAALVLNQLTCNGVLEGIRSKGFPNRTMHNDFKVRYGILAAEEERSSTDPKNTSAIVHTWNMLSKLEFGPHHNRIQKMR</sequence>
<dbReference type="WBParaSite" id="GPLIN_000699200">
    <property type="protein sequence ID" value="GPLIN_000699200"/>
    <property type="gene ID" value="GPLIN_000699200"/>
</dbReference>
<protein>
    <submittedName>
        <fullName evidence="3">Myosin motor domain-containing protein</fullName>
    </submittedName>
</protein>
<dbReference type="SUPFAM" id="SSF52540">
    <property type="entry name" value="P-loop containing nucleoside triphosphate hydrolases"/>
    <property type="match status" value="1"/>
</dbReference>